<dbReference type="GO" id="GO:0003824">
    <property type="term" value="F:catalytic activity"/>
    <property type="evidence" value="ECO:0007669"/>
    <property type="project" value="InterPro"/>
</dbReference>
<dbReference type="InterPro" id="IPR000073">
    <property type="entry name" value="AB_hydrolase_1"/>
</dbReference>
<dbReference type="PANTHER" id="PTHR46438:SF11">
    <property type="entry name" value="LIPASE-RELATED"/>
    <property type="match status" value="1"/>
</dbReference>
<dbReference type="Gene3D" id="3.40.50.1820">
    <property type="entry name" value="alpha/beta hydrolase"/>
    <property type="match status" value="1"/>
</dbReference>
<feature type="domain" description="AB hydrolase-1" evidence="1">
    <location>
        <begin position="35"/>
        <end position="270"/>
    </location>
</feature>
<evidence type="ECO:0000313" key="3">
    <source>
        <dbReference type="Proteomes" id="UP000192656"/>
    </source>
</evidence>
<dbReference type="PANTHER" id="PTHR46438">
    <property type="entry name" value="ALPHA/BETA-HYDROLASES SUPERFAMILY PROTEIN"/>
    <property type="match status" value="1"/>
</dbReference>
<dbReference type="SUPFAM" id="SSF53474">
    <property type="entry name" value="alpha/beta-Hydrolases"/>
    <property type="match status" value="1"/>
</dbReference>
<protein>
    <submittedName>
        <fullName evidence="2">Magnesium chelatase accessory protein</fullName>
    </submittedName>
</protein>
<name>A0A1W2EPJ5_9HYPH</name>
<evidence type="ECO:0000313" key="2">
    <source>
        <dbReference type="EMBL" id="SMD11196.1"/>
    </source>
</evidence>
<dbReference type="STRING" id="937218.SAMN06297251_12915"/>
<dbReference type="OrthoDB" id="9799612at2"/>
<dbReference type="NCBIfam" id="TIGR03056">
    <property type="entry name" value="bchO_mg_che_rel"/>
    <property type="match status" value="1"/>
</dbReference>
<reference evidence="2 3" key="1">
    <citation type="submission" date="2017-04" db="EMBL/GenBank/DDBJ databases">
        <authorList>
            <person name="Afonso C.L."/>
            <person name="Miller P.J."/>
            <person name="Scott M.A."/>
            <person name="Spackman E."/>
            <person name="Goraichik I."/>
            <person name="Dimitrov K.M."/>
            <person name="Suarez D.L."/>
            <person name="Swayne D.E."/>
        </authorList>
    </citation>
    <scope>NUCLEOTIDE SEQUENCE [LARGE SCALE GENOMIC DNA]</scope>
    <source>
        <strain evidence="2 3">CGMCC 1.10972</strain>
    </source>
</reference>
<dbReference type="InterPro" id="IPR017497">
    <property type="entry name" value="BchO"/>
</dbReference>
<keyword evidence="3" id="KW-1185">Reference proteome</keyword>
<dbReference type="AlphaFoldDB" id="A0A1W2EPJ5"/>
<dbReference type="PRINTS" id="PR00412">
    <property type="entry name" value="EPOXHYDRLASE"/>
</dbReference>
<gene>
    <name evidence="2" type="ORF">SAMN06297251_12915</name>
</gene>
<dbReference type="InterPro" id="IPR029058">
    <property type="entry name" value="AB_hydrolase_fold"/>
</dbReference>
<dbReference type="EMBL" id="FWXR01000029">
    <property type="protein sequence ID" value="SMD11196.1"/>
    <property type="molecule type" value="Genomic_DNA"/>
</dbReference>
<dbReference type="InterPro" id="IPR000639">
    <property type="entry name" value="Epox_hydrolase-like"/>
</dbReference>
<proteinExistence type="predicted"/>
<dbReference type="RefSeq" id="WP_084412586.1">
    <property type="nucleotide sequence ID" value="NZ_FWXR01000029.1"/>
</dbReference>
<accession>A0A1W2EPJ5</accession>
<sequence length="293" mass="31289">MRPGLPPADWPHVAQSRIVSAGGIDWHVQVMGEGPSILLIHGTGASTHSFRDLAPLLAKTHKVVMADCPGVGFTETPRRRPDLQTMADLHGALLGKLGESPAFIVGHSAGAVIAIEMVLRGAAKPKGIVSLNGALLPFPGRAGRLFPALAKLLFLNPVVPRFFALRAHSERAVTSLLDGTGSRISPAGRAYYARLFREPRHVEGTLAMMSHWDLENFSRRLSRLDVPLLLIAAGNDLAIQPKVAEEVHGRILNSKLVKLPGLGHLAHEETPDRVAEAILAFAAEAPETGQPAA</sequence>
<evidence type="ECO:0000259" key="1">
    <source>
        <dbReference type="Pfam" id="PF00561"/>
    </source>
</evidence>
<organism evidence="2 3">
    <name type="scientific">Fulvimarina manganoxydans</name>
    <dbReference type="NCBI Taxonomy" id="937218"/>
    <lineage>
        <taxon>Bacteria</taxon>
        <taxon>Pseudomonadati</taxon>
        <taxon>Pseudomonadota</taxon>
        <taxon>Alphaproteobacteria</taxon>
        <taxon>Hyphomicrobiales</taxon>
        <taxon>Aurantimonadaceae</taxon>
        <taxon>Fulvimarina</taxon>
    </lineage>
</organism>
<dbReference type="Proteomes" id="UP000192656">
    <property type="component" value="Unassembled WGS sequence"/>
</dbReference>
<dbReference type="Pfam" id="PF00561">
    <property type="entry name" value="Abhydrolase_1"/>
    <property type="match status" value="1"/>
</dbReference>